<dbReference type="PANTHER" id="PTHR32378">
    <property type="entry name" value="GUANINE NUCLEOTIDE-BINDING PROTEIN SUBUNIT GAMMA 3"/>
    <property type="match status" value="1"/>
</dbReference>
<dbReference type="InterPro" id="IPR015898">
    <property type="entry name" value="G-protein_gamma-like_dom"/>
</dbReference>
<dbReference type="GO" id="GO:0007186">
    <property type="term" value="P:G protein-coupled receptor signaling pathway"/>
    <property type="evidence" value="ECO:0007669"/>
    <property type="project" value="InterPro"/>
</dbReference>
<gene>
    <name evidence="2" type="ORF">NE237_028772</name>
</gene>
<accession>A0A9Q0GT19</accession>
<dbReference type="InterPro" id="IPR055305">
    <property type="entry name" value="GG3-like"/>
</dbReference>
<sequence length="206" mass="22971">MAASVTSSVPSLPLPCPKSPPRYPDLYGKRRELVKVQMIEREIGFLEEELKSLEDLPPSSRCCKEVGDFVGDNPDPLISVDQKIRRSHRIWKWLCGKSCFNLSWICCSSNCSLHLELPSCCSCQPSIAAHAADVHAFALNVQSCVIVPIVQKPGVTLVICVIRNAPALFPMSLLEVRILFYGITRSTLINEIQGVIFKINYRSNKL</sequence>
<protein>
    <recommendedName>
        <fullName evidence="1">G protein gamma domain-containing protein</fullName>
    </recommendedName>
</protein>
<reference evidence="2" key="1">
    <citation type="journal article" date="2023" name="Plant J.">
        <title>The genome of the king protea, Protea cynaroides.</title>
        <authorList>
            <person name="Chang J."/>
            <person name="Duong T.A."/>
            <person name="Schoeman C."/>
            <person name="Ma X."/>
            <person name="Roodt D."/>
            <person name="Barker N."/>
            <person name="Li Z."/>
            <person name="Van de Peer Y."/>
            <person name="Mizrachi E."/>
        </authorList>
    </citation>
    <scope>NUCLEOTIDE SEQUENCE</scope>
    <source>
        <tissue evidence="2">Young leaves</tissue>
    </source>
</reference>
<dbReference type="SMART" id="SM01224">
    <property type="entry name" value="G_gamma"/>
    <property type="match status" value="1"/>
</dbReference>
<dbReference type="Pfam" id="PF00631">
    <property type="entry name" value="G-gamma"/>
    <property type="match status" value="1"/>
</dbReference>
<dbReference type="Proteomes" id="UP001141806">
    <property type="component" value="Unassembled WGS sequence"/>
</dbReference>
<evidence type="ECO:0000259" key="1">
    <source>
        <dbReference type="SMART" id="SM01224"/>
    </source>
</evidence>
<dbReference type="EMBL" id="JAMYWD010000012">
    <property type="protein sequence ID" value="KAJ4951940.1"/>
    <property type="molecule type" value="Genomic_DNA"/>
</dbReference>
<evidence type="ECO:0000313" key="3">
    <source>
        <dbReference type="Proteomes" id="UP001141806"/>
    </source>
</evidence>
<comment type="caution">
    <text evidence="2">The sequence shown here is derived from an EMBL/GenBank/DDBJ whole genome shotgun (WGS) entry which is preliminary data.</text>
</comment>
<keyword evidence="3" id="KW-1185">Reference proteome</keyword>
<proteinExistence type="predicted"/>
<dbReference type="PANTHER" id="PTHR32378:SF10">
    <property type="entry name" value="GUANINE NUCLEOTIDE-BINDING PROTEIN SUBUNIT GAMMA 3"/>
    <property type="match status" value="1"/>
</dbReference>
<feature type="domain" description="G protein gamma" evidence="1">
    <location>
        <begin position="32"/>
        <end position="102"/>
    </location>
</feature>
<dbReference type="OrthoDB" id="1936517at2759"/>
<dbReference type="AlphaFoldDB" id="A0A9Q0GT19"/>
<evidence type="ECO:0000313" key="2">
    <source>
        <dbReference type="EMBL" id="KAJ4951940.1"/>
    </source>
</evidence>
<organism evidence="2 3">
    <name type="scientific">Protea cynaroides</name>
    <dbReference type="NCBI Taxonomy" id="273540"/>
    <lineage>
        <taxon>Eukaryota</taxon>
        <taxon>Viridiplantae</taxon>
        <taxon>Streptophyta</taxon>
        <taxon>Embryophyta</taxon>
        <taxon>Tracheophyta</taxon>
        <taxon>Spermatophyta</taxon>
        <taxon>Magnoliopsida</taxon>
        <taxon>Proteales</taxon>
        <taxon>Proteaceae</taxon>
        <taxon>Protea</taxon>
    </lineage>
</organism>
<name>A0A9Q0GT19_9MAGN</name>